<name>A0A1F7YFV0_9BACT</name>
<feature type="binding site" evidence="6">
    <location>
        <position position="338"/>
    </location>
    <ligand>
        <name>Fe cation</name>
        <dbReference type="ChEBI" id="CHEBI:24875"/>
    </ligand>
</feature>
<sequence>MKILAIDTSCDETSVAVTGGLNILSNVIWSQASLHAKFGGVYPSLAKRAHEERIGWVINKAMTNAKCQMKNINAIAVTIGPGLAIALEVGIKKAKELSAKYNIPLITVNHLEGHLLSPFAQPKNSKKQNIQNSKKIINSTLSKVTFPSFGLVVSGGNTQLILVKEIGKYKILAETQDDALGEALDKGARMLGLGYPGGAILEHMAEKGGAKVYQLPIPMSGKEKEHYFSYSGLKTAMYRLIQEQTAKNPIRKPSASNGAGELTKQQIYDLAASYQNVAFEHITRVTSSIISHYPSTISYLLVGGGVAANSELRKRIRKMCRKFNIIPLFPYSKKLCTDNAAMIGVAAYFKTQRKEFSEVITKLERIPRYKI</sequence>
<comment type="function">
    <text evidence="6">Required for the formation of a threonylcarbamoyl group on adenosine at position 37 (t(6)A37) in tRNAs that read codons beginning with adenine. Is involved in the transfer of the threonylcarbamoyl moiety of threonylcarbamoyl-AMP (TC-AMP) to the N6 group of A37, together with TsaE and TsaB. TsaD likely plays a direct catalytic role in this reaction.</text>
</comment>
<feature type="binding site" evidence="6">
    <location>
        <position position="110"/>
    </location>
    <ligand>
        <name>Fe cation</name>
        <dbReference type="ChEBI" id="CHEBI:24875"/>
    </ligand>
</feature>
<reference evidence="8 9" key="1">
    <citation type="journal article" date="2016" name="Nat. Commun.">
        <title>Thousands of microbial genomes shed light on interconnected biogeochemical processes in an aquifer system.</title>
        <authorList>
            <person name="Anantharaman K."/>
            <person name="Brown C.T."/>
            <person name="Hug L.A."/>
            <person name="Sharon I."/>
            <person name="Castelle C.J."/>
            <person name="Probst A.J."/>
            <person name="Thomas B.C."/>
            <person name="Singh A."/>
            <person name="Wilkins M.J."/>
            <person name="Karaoz U."/>
            <person name="Brodie E.L."/>
            <person name="Williams K.H."/>
            <person name="Hubbard S.S."/>
            <person name="Banfield J.F."/>
        </authorList>
    </citation>
    <scope>NUCLEOTIDE SEQUENCE [LARGE SCALE GENOMIC DNA]</scope>
</reference>
<dbReference type="Proteomes" id="UP000179221">
    <property type="component" value="Unassembled WGS sequence"/>
</dbReference>
<dbReference type="PANTHER" id="PTHR11735">
    <property type="entry name" value="TRNA N6-ADENOSINE THREONYLCARBAMOYLTRANSFERASE"/>
    <property type="match status" value="1"/>
</dbReference>
<comment type="cofactor">
    <cofactor evidence="6">
        <name>Fe(2+)</name>
        <dbReference type="ChEBI" id="CHEBI:29033"/>
    </cofactor>
    <text evidence="6">Binds 1 Fe(2+) ion per subunit.</text>
</comment>
<dbReference type="FunFam" id="3.30.420.40:FF:000012">
    <property type="entry name" value="tRNA N6-adenosine threonylcarbamoyltransferase"/>
    <property type="match status" value="1"/>
</dbReference>
<keyword evidence="1 6" id="KW-0808">Transferase</keyword>
<dbReference type="GO" id="GO:0005737">
    <property type="term" value="C:cytoplasm"/>
    <property type="evidence" value="ECO:0007669"/>
    <property type="project" value="UniProtKB-SubCell"/>
</dbReference>
<dbReference type="InterPro" id="IPR043129">
    <property type="entry name" value="ATPase_NBD"/>
</dbReference>
<comment type="caution">
    <text evidence="8">The sequence shown here is derived from an EMBL/GenBank/DDBJ whole genome shotgun (WGS) entry which is preliminary data.</text>
</comment>
<keyword evidence="3 6" id="KW-0479">Metal-binding</keyword>
<evidence type="ECO:0000256" key="1">
    <source>
        <dbReference type="ARBA" id="ARBA00022679"/>
    </source>
</evidence>
<keyword evidence="6" id="KW-0408">Iron</keyword>
<evidence type="ECO:0000256" key="4">
    <source>
        <dbReference type="ARBA" id="ARBA00023315"/>
    </source>
</evidence>
<comment type="catalytic activity">
    <reaction evidence="5 6">
        <text>L-threonylcarbamoyladenylate + adenosine(37) in tRNA = N(6)-L-threonylcarbamoyladenosine(37) in tRNA + AMP + H(+)</text>
        <dbReference type="Rhea" id="RHEA:37059"/>
        <dbReference type="Rhea" id="RHEA-COMP:10162"/>
        <dbReference type="Rhea" id="RHEA-COMP:10163"/>
        <dbReference type="ChEBI" id="CHEBI:15378"/>
        <dbReference type="ChEBI" id="CHEBI:73682"/>
        <dbReference type="ChEBI" id="CHEBI:74411"/>
        <dbReference type="ChEBI" id="CHEBI:74418"/>
        <dbReference type="ChEBI" id="CHEBI:456215"/>
        <dbReference type="EC" id="2.3.1.234"/>
    </reaction>
</comment>
<dbReference type="NCBIfam" id="TIGR03723">
    <property type="entry name" value="T6A_TsaD_YgjD"/>
    <property type="match status" value="1"/>
</dbReference>
<dbReference type="Pfam" id="PF00814">
    <property type="entry name" value="TsaD"/>
    <property type="match status" value="2"/>
</dbReference>
<feature type="binding site" evidence="6">
    <location>
        <position position="185"/>
    </location>
    <ligand>
        <name>substrate</name>
    </ligand>
</feature>
<evidence type="ECO:0000259" key="7">
    <source>
        <dbReference type="Pfam" id="PF00814"/>
    </source>
</evidence>
<comment type="similarity">
    <text evidence="6">Belongs to the KAE1 / TsaD family.</text>
</comment>
<dbReference type="InterPro" id="IPR017861">
    <property type="entry name" value="KAE1/TsaD"/>
</dbReference>
<gene>
    <name evidence="6" type="primary">tsaD</name>
    <name evidence="8" type="ORF">A2628_02540</name>
</gene>
<feature type="binding site" evidence="6">
    <location>
        <position position="114"/>
    </location>
    <ligand>
        <name>Fe cation</name>
        <dbReference type="ChEBI" id="CHEBI:24875"/>
    </ligand>
</feature>
<dbReference type="SUPFAM" id="SSF53067">
    <property type="entry name" value="Actin-like ATPase domain"/>
    <property type="match status" value="1"/>
</dbReference>
<dbReference type="EMBL" id="MGGL01000015">
    <property type="protein sequence ID" value="OGM26193.1"/>
    <property type="molecule type" value="Genomic_DNA"/>
</dbReference>
<evidence type="ECO:0000313" key="9">
    <source>
        <dbReference type="Proteomes" id="UP000179221"/>
    </source>
</evidence>
<dbReference type="GO" id="GO:0002949">
    <property type="term" value="P:tRNA threonylcarbamoyladenosine modification"/>
    <property type="evidence" value="ECO:0007669"/>
    <property type="project" value="UniProtKB-UniRule"/>
</dbReference>
<feature type="binding site" evidence="6">
    <location>
        <position position="198"/>
    </location>
    <ligand>
        <name>substrate</name>
    </ligand>
</feature>
<comment type="subcellular location">
    <subcellularLocation>
        <location evidence="6">Cytoplasm</location>
    </subcellularLocation>
</comment>
<dbReference type="AlphaFoldDB" id="A0A1F7YFV0"/>
<dbReference type="HAMAP" id="MF_01445">
    <property type="entry name" value="TsaD"/>
    <property type="match status" value="1"/>
</dbReference>
<feature type="binding site" evidence="6">
    <location>
        <begin position="152"/>
        <end position="156"/>
    </location>
    <ligand>
        <name>substrate</name>
    </ligand>
</feature>
<feature type="binding site" evidence="6">
    <location>
        <position position="202"/>
    </location>
    <ligand>
        <name>substrate</name>
    </ligand>
</feature>
<dbReference type="PRINTS" id="PR00789">
    <property type="entry name" value="OSIALOPTASE"/>
</dbReference>
<proteinExistence type="inferred from homology"/>
<dbReference type="PANTHER" id="PTHR11735:SF6">
    <property type="entry name" value="TRNA N6-ADENOSINE THREONYLCARBAMOYLTRANSFERASE, MITOCHONDRIAL"/>
    <property type="match status" value="1"/>
</dbReference>
<evidence type="ECO:0000256" key="2">
    <source>
        <dbReference type="ARBA" id="ARBA00022694"/>
    </source>
</evidence>
<keyword evidence="2 6" id="KW-0819">tRNA processing</keyword>
<dbReference type="NCBIfam" id="TIGR00329">
    <property type="entry name" value="gcp_kae1"/>
    <property type="match status" value="1"/>
</dbReference>
<evidence type="ECO:0000256" key="5">
    <source>
        <dbReference type="ARBA" id="ARBA00048117"/>
    </source>
</evidence>
<feature type="binding site" evidence="6">
    <location>
        <position position="309"/>
    </location>
    <ligand>
        <name>substrate</name>
    </ligand>
</feature>
<evidence type="ECO:0000313" key="8">
    <source>
        <dbReference type="EMBL" id="OGM26193.1"/>
    </source>
</evidence>
<dbReference type="EC" id="2.3.1.234" evidence="6"/>
<dbReference type="GO" id="GO:0005506">
    <property type="term" value="F:iron ion binding"/>
    <property type="evidence" value="ECO:0007669"/>
    <property type="project" value="UniProtKB-UniRule"/>
</dbReference>
<dbReference type="InterPro" id="IPR022450">
    <property type="entry name" value="TsaD"/>
</dbReference>
<dbReference type="InterPro" id="IPR000905">
    <property type="entry name" value="Gcp-like_dom"/>
</dbReference>
<protein>
    <recommendedName>
        <fullName evidence="6">tRNA N6-adenosine threonylcarbamoyltransferase</fullName>
        <ecNumber evidence="6">2.3.1.234</ecNumber>
    </recommendedName>
    <alternativeName>
        <fullName evidence="6">N6-L-threonylcarbamoyladenine synthase</fullName>
        <shortName evidence="6">t(6)A synthase</shortName>
    </alternativeName>
    <alternativeName>
        <fullName evidence="6">t(6)A37 threonylcarbamoyladenosine biosynthesis protein TsaD</fullName>
    </alternativeName>
    <alternativeName>
        <fullName evidence="6">tRNA threonylcarbamoyladenosine biosynthesis protein TsaD</fullName>
    </alternativeName>
</protein>
<accession>A0A1F7YFV0</accession>
<keyword evidence="6" id="KW-0963">Cytoplasm</keyword>
<feature type="domain" description="Gcp-like" evidence="7">
    <location>
        <begin position="22"/>
        <end position="122"/>
    </location>
</feature>
<evidence type="ECO:0000256" key="6">
    <source>
        <dbReference type="HAMAP-Rule" id="MF_01445"/>
    </source>
</evidence>
<dbReference type="GO" id="GO:0061711">
    <property type="term" value="F:tRNA N(6)-L-threonylcarbamoyladenine synthase activity"/>
    <property type="evidence" value="ECO:0007669"/>
    <property type="project" value="UniProtKB-EC"/>
</dbReference>
<feature type="domain" description="Gcp-like" evidence="7">
    <location>
        <begin position="143"/>
        <end position="344"/>
    </location>
</feature>
<dbReference type="Gene3D" id="3.30.420.40">
    <property type="match status" value="2"/>
</dbReference>
<keyword evidence="4 6" id="KW-0012">Acyltransferase</keyword>
<organism evidence="8 9">
    <name type="scientific">Candidatus Woesebacteria bacterium RIFCSPHIGHO2_01_FULL_40_22</name>
    <dbReference type="NCBI Taxonomy" id="1802499"/>
    <lineage>
        <taxon>Bacteria</taxon>
        <taxon>Candidatus Woeseibacteriota</taxon>
    </lineage>
</organism>
<evidence type="ECO:0000256" key="3">
    <source>
        <dbReference type="ARBA" id="ARBA00022723"/>
    </source>
</evidence>